<feature type="region of interest" description="Disordered" evidence="1">
    <location>
        <begin position="1"/>
        <end position="32"/>
    </location>
</feature>
<evidence type="ECO:0000259" key="2">
    <source>
        <dbReference type="Pfam" id="PF08241"/>
    </source>
</evidence>
<keyword evidence="4" id="KW-1185">Reference proteome</keyword>
<dbReference type="Proteomes" id="UP000595197">
    <property type="component" value="Chromosome"/>
</dbReference>
<dbReference type="GO" id="GO:0032259">
    <property type="term" value="P:methylation"/>
    <property type="evidence" value="ECO:0007669"/>
    <property type="project" value="UniProtKB-KW"/>
</dbReference>
<evidence type="ECO:0000313" key="4">
    <source>
        <dbReference type="Proteomes" id="UP000595197"/>
    </source>
</evidence>
<reference evidence="3" key="1">
    <citation type="submission" date="2021-02" db="EMBL/GenBank/DDBJ databases">
        <title>Skermanella TT6 skin isolate.</title>
        <authorList>
            <person name="Lee K."/>
            <person name="Ganzorig M."/>
        </authorList>
    </citation>
    <scope>NUCLEOTIDE SEQUENCE</scope>
    <source>
        <strain evidence="3">TT6</strain>
    </source>
</reference>
<dbReference type="SUPFAM" id="SSF53335">
    <property type="entry name" value="S-adenosyl-L-methionine-dependent methyltransferases"/>
    <property type="match status" value="1"/>
</dbReference>
<evidence type="ECO:0000256" key="1">
    <source>
        <dbReference type="SAM" id="MobiDB-lite"/>
    </source>
</evidence>
<organism evidence="3 4">
    <name type="scientific">Skermanella cutis</name>
    <dbReference type="NCBI Taxonomy" id="2775420"/>
    <lineage>
        <taxon>Bacteria</taxon>
        <taxon>Pseudomonadati</taxon>
        <taxon>Pseudomonadota</taxon>
        <taxon>Alphaproteobacteria</taxon>
        <taxon>Rhodospirillales</taxon>
        <taxon>Azospirillaceae</taxon>
        <taxon>Skermanella</taxon>
    </lineage>
</organism>
<dbReference type="Gene3D" id="3.40.50.150">
    <property type="entry name" value="Vaccinia Virus protein VP39"/>
    <property type="match status" value="1"/>
</dbReference>
<dbReference type="GO" id="GO:0008168">
    <property type="term" value="F:methyltransferase activity"/>
    <property type="evidence" value="ECO:0007669"/>
    <property type="project" value="UniProtKB-KW"/>
</dbReference>
<keyword evidence="3" id="KW-0808">Transferase</keyword>
<dbReference type="Pfam" id="PF08241">
    <property type="entry name" value="Methyltransf_11"/>
    <property type="match status" value="1"/>
</dbReference>
<dbReference type="InterPro" id="IPR013216">
    <property type="entry name" value="Methyltransf_11"/>
</dbReference>
<keyword evidence="3" id="KW-0489">Methyltransferase</keyword>
<sequence>MTETPRLLSPTTGRPLRPDGPGSLTDGHLTDGTERWPVVAGIPFLRTGREGLRDAALAAIDRGDGRAALALLLRDQDDWARIPPPSMEEAGRIADAIGRMTLREAMAALNFGPVAHYFAHRWSAPTFLSALGLLETRWTDPPLVLEIACGIGQILRDLDRRGTAVAGIDVVFAKLWLAKAFLLPDAPLVCADVTSGIPLELPEGTSILCHDAFYFMPEQERIAGHLMRAAGPSGSVLIGHAHNVRFEHGIAGRPRTPEEYEALFPGCLLYDDAELARSPAPARTAEELATVEAVSLAWSAGPVHPRPVDLRSPHPGARLRLNPLLERDGNRLRPAWPTPAFAREYAAATYLEAEMPPEDLPEGVAGSDPRIADLARRRILLDLPERW</sequence>
<dbReference type="EMBL" id="CP067420">
    <property type="protein sequence ID" value="QQP90529.1"/>
    <property type="molecule type" value="Genomic_DNA"/>
</dbReference>
<dbReference type="InterPro" id="IPR029063">
    <property type="entry name" value="SAM-dependent_MTases_sf"/>
</dbReference>
<protein>
    <submittedName>
        <fullName evidence="3">Methyltransferase domain-containing protein</fullName>
    </submittedName>
</protein>
<evidence type="ECO:0000313" key="3">
    <source>
        <dbReference type="EMBL" id="QQP90529.1"/>
    </source>
</evidence>
<feature type="domain" description="Methyltransferase type 11" evidence="2">
    <location>
        <begin position="145"/>
        <end position="238"/>
    </location>
</feature>
<dbReference type="RefSeq" id="WP_201077680.1">
    <property type="nucleotide sequence ID" value="NZ_CP067420.1"/>
</dbReference>
<name>A0ABX7B8R3_9PROT</name>
<accession>A0ABX7B8R3</accession>
<proteinExistence type="predicted"/>
<gene>
    <name evidence="3" type="ORF">IGS68_04550</name>
</gene>